<reference evidence="1" key="1">
    <citation type="journal article" date="2020" name="Stud. Mycol.">
        <title>101 Dothideomycetes genomes: a test case for predicting lifestyles and emergence of pathogens.</title>
        <authorList>
            <person name="Haridas S."/>
            <person name="Albert R."/>
            <person name="Binder M."/>
            <person name="Bloem J."/>
            <person name="Labutti K."/>
            <person name="Salamov A."/>
            <person name="Andreopoulos B."/>
            <person name="Baker S."/>
            <person name="Barry K."/>
            <person name="Bills G."/>
            <person name="Bluhm B."/>
            <person name="Cannon C."/>
            <person name="Castanera R."/>
            <person name="Culley D."/>
            <person name="Daum C."/>
            <person name="Ezra D."/>
            <person name="Gonzalez J."/>
            <person name="Henrissat B."/>
            <person name="Kuo A."/>
            <person name="Liang C."/>
            <person name="Lipzen A."/>
            <person name="Lutzoni F."/>
            <person name="Magnuson J."/>
            <person name="Mondo S."/>
            <person name="Nolan M."/>
            <person name="Ohm R."/>
            <person name="Pangilinan J."/>
            <person name="Park H.-J."/>
            <person name="Ramirez L."/>
            <person name="Alfaro M."/>
            <person name="Sun H."/>
            <person name="Tritt A."/>
            <person name="Yoshinaga Y."/>
            <person name="Zwiers L.-H."/>
            <person name="Turgeon B."/>
            <person name="Goodwin S."/>
            <person name="Spatafora J."/>
            <person name="Crous P."/>
            <person name="Grigoriev I."/>
        </authorList>
    </citation>
    <scope>NUCLEOTIDE SEQUENCE</scope>
    <source>
        <strain evidence="1">CBS 161.51</strain>
    </source>
</reference>
<dbReference type="AlphaFoldDB" id="A0A6A5S523"/>
<gene>
    <name evidence="1" type="ORF">EJ02DRAFT_362007</name>
</gene>
<protein>
    <submittedName>
        <fullName evidence="1">Uncharacterized protein</fullName>
    </submittedName>
</protein>
<dbReference type="Proteomes" id="UP000800038">
    <property type="component" value="Unassembled WGS sequence"/>
</dbReference>
<sequence>MFSELGNLLKPRKRKIGPQLLAAIQLIQSWVKAGVVLPTERKTEACSDKQIAEKFDVCNWDHSPL</sequence>
<name>A0A6A5S523_9PLEO</name>
<dbReference type="EMBL" id="ML976297">
    <property type="protein sequence ID" value="KAF1935222.1"/>
    <property type="molecule type" value="Genomic_DNA"/>
</dbReference>
<keyword evidence="2" id="KW-1185">Reference proteome</keyword>
<accession>A0A6A5S523</accession>
<dbReference type="OrthoDB" id="3944237at2759"/>
<organism evidence="1 2">
    <name type="scientific">Clathrospora elynae</name>
    <dbReference type="NCBI Taxonomy" id="706981"/>
    <lineage>
        <taxon>Eukaryota</taxon>
        <taxon>Fungi</taxon>
        <taxon>Dikarya</taxon>
        <taxon>Ascomycota</taxon>
        <taxon>Pezizomycotina</taxon>
        <taxon>Dothideomycetes</taxon>
        <taxon>Pleosporomycetidae</taxon>
        <taxon>Pleosporales</taxon>
        <taxon>Diademaceae</taxon>
        <taxon>Clathrospora</taxon>
    </lineage>
</organism>
<proteinExistence type="predicted"/>
<evidence type="ECO:0000313" key="2">
    <source>
        <dbReference type="Proteomes" id="UP000800038"/>
    </source>
</evidence>
<evidence type="ECO:0000313" key="1">
    <source>
        <dbReference type="EMBL" id="KAF1935222.1"/>
    </source>
</evidence>